<gene>
    <name evidence="4" type="ORF">ACHHYP_03025</name>
</gene>
<feature type="region of interest" description="Disordered" evidence="2">
    <location>
        <begin position="297"/>
        <end position="332"/>
    </location>
</feature>
<dbReference type="Gene3D" id="2.30.29.30">
    <property type="entry name" value="Pleckstrin-homology domain (PH domain)/Phosphotyrosine-binding domain (PTB)"/>
    <property type="match status" value="1"/>
</dbReference>
<dbReference type="OrthoDB" id="185175at2759"/>
<dbReference type="GO" id="GO:0007032">
    <property type="term" value="P:endosome organization"/>
    <property type="evidence" value="ECO:0007669"/>
    <property type="project" value="TreeGrafter"/>
</dbReference>
<feature type="compositionally biased region" description="Basic and acidic residues" evidence="2">
    <location>
        <begin position="237"/>
        <end position="250"/>
    </location>
</feature>
<reference evidence="4 5" key="1">
    <citation type="journal article" date="2014" name="Genome Biol. Evol.">
        <title>The secreted proteins of Achlya hypogyna and Thraustotheca clavata identify the ancestral oomycete secretome and reveal gene acquisitions by horizontal gene transfer.</title>
        <authorList>
            <person name="Misner I."/>
            <person name="Blouin N."/>
            <person name="Leonard G."/>
            <person name="Richards T.A."/>
            <person name="Lane C.E."/>
        </authorList>
    </citation>
    <scope>NUCLEOTIDE SEQUENCE [LARGE SCALE GENOMIC DNA]</scope>
    <source>
        <strain evidence="4 5">ATCC 48635</strain>
    </source>
</reference>
<dbReference type="GO" id="GO:0042147">
    <property type="term" value="P:retrograde transport, endosome to Golgi"/>
    <property type="evidence" value="ECO:0007669"/>
    <property type="project" value="TreeGrafter"/>
</dbReference>
<feature type="region of interest" description="Disordered" evidence="2">
    <location>
        <begin position="1"/>
        <end position="26"/>
    </location>
</feature>
<evidence type="ECO:0000313" key="5">
    <source>
        <dbReference type="Proteomes" id="UP000243579"/>
    </source>
</evidence>
<feature type="domain" description="PH" evidence="3">
    <location>
        <begin position="336"/>
        <end position="451"/>
    </location>
</feature>
<organism evidence="4 5">
    <name type="scientific">Achlya hypogyna</name>
    <name type="common">Oomycete</name>
    <name type="synonym">Protoachlya hypogyna</name>
    <dbReference type="NCBI Taxonomy" id="1202772"/>
    <lineage>
        <taxon>Eukaryota</taxon>
        <taxon>Sar</taxon>
        <taxon>Stramenopiles</taxon>
        <taxon>Oomycota</taxon>
        <taxon>Saprolegniomycetes</taxon>
        <taxon>Saprolegniales</taxon>
        <taxon>Achlyaceae</taxon>
        <taxon>Achlya</taxon>
    </lineage>
</organism>
<sequence>MARPRLGSSSSQPADDEPRVARHASLPLLSLNMPSFLKPKDDGRQASKMARVDEVELPDSCSELKDQFLRIKEKFQKPETSPNGFKPLRRWSVDNSIWIDPRALLDPYRNEEIAMKPSELMRELDKLNAAAQKLFEHSPQPTGGERWILEDACLRGSMTTWTIETGGELVVIIGRTIKNLNANLNPDISLQWLGQKLWGLTIQLPLAGHRELTMQHVSTMSSRAAYFAPSIVEPPSKKLQEVPEKPDAPNHARSLSNNVTAIVRASGHSRSLSSDAPHLRRLSGDLRAEVDDIGRLLAPPGSPLSSSSSSSTAKTRHALANPATPLTDDDPFERCAPEKAGWLKKRRSGLNSWQLRWFELKGNRLYYFKHEKDGLPKGAIVLNKVYCVRGSGEQSLALTISPSGANSICIVKFNDRLAHNSFSRRSCTLRVVDDDEGELNAWIKAICRASFQCYLTLPTAEPSDDNELYKYSSFQYLRETDPLLWEINPLDQNLIKKKAALARTRADYTWIMSKYAHVLRHILLPRARPISIEQTLRDIIPELFLINNILYGGETESIDDIFHVLEGYVKRFAPSHDACVAAVSAVLQACARTIAGGDSFFVTRTLLGNASGATLIRPADTHGAPIVIDISSATPSLFSITLTSVFVFHALDDVEKMTEDDSPEPLLRVQTLHVQELDFASGRSSRHLKIRQLAHADDDDRIGDSVSSKSHTYDYGALLDGLA</sequence>
<dbReference type="SMART" id="SM00233">
    <property type="entry name" value="PH"/>
    <property type="match status" value="1"/>
</dbReference>
<protein>
    <recommendedName>
        <fullName evidence="3">PH domain-containing protein</fullName>
    </recommendedName>
</protein>
<dbReference type="EMBL" id="JNBR01000433">
    <property type="protein sequence ID" value="OQR92986.1"/>
    <property type="molecule type" value="Genomic_DNA"/>
</dbReference>
<name>A0A1V9Z4S8_ACHHY</name>
<dbReference type="GO" id="GO:0005802">
    <property type="term" value="C:trans-Golgi network"/>
    <property type="evidence" value="ECO:0007669"/>
    <property type="project" value="TreeGrafter"/>
</dbReference>
<dbReference type="PANTHER" id="PTHR22902">
    <property type="entry name" value="SESQUIPEDALIAN"/>
    <property type="match status" value="1"/>
</dbReference>
<dbReference type="InterPro" id="IPR045188">
    <property type="entry name" value="Boi1/Boi2-like"/>
</dbReference>
<evidence type="ECO:0000259" key="3">
    <source>
        <dbReference type="PROSITE" id="PS50003"/>
    </source>
</evidence>
<dbReference type="AlphaFoldDB" id="A0A1V9Z4S8"/>
<comment type="caution">
    <text evidence="4">The sequence shown here is derived from an EMBL/GenBank/DDBJ whole genome shotgun (WGS) entry which is preliminary data.</text>
</comment>
<dbReference type="InterPro" id="IPR011993">
    <property type="entry name" value="PH-like_dom_sf"/>
</dbReference>
<feature type="compositionally biased region" description="Low complexity" evidence="2">
    <location>
        <begin position="297"/>
        <end position="311"/>
    </location>
</feature>
<dbReference type="PANTHER" id="PTHR22902:SF27">
    <property type="entry name" value="PLECKSTRIN HOMOLOGY DOMAIN-CONTAINING FAMILY A MEMBER 3"/>
    <property type="match status" value="1"/>
</dbReference>
<dbReference type="STRING" id="1202772.A0A1V9Z4S8"/>
<keyword evidence="1" id="KW-0597">Phosphoprotein</keyword>
<dbReference type="Proteomes" id="UP000243579">
    <property type="component" value="Unassembled WGS sequence"/>
</dbReference>
<evidence type="ECO:0000256" key="1">
    <source>
        <dbReference type="ARBA" id="ARBA00022553"/>
    </source>
</evidence>
<dbReference type="Pfam" id="PF00169">
    <property type="entry name" value="PH"/>
    <property type="match status" value="1"/>
</dbReference>
<dbReference type="GO" id="GO:0005769">
    <property type="term" value="C:early endosome"/>
    <property type="evidence" value="ECO:0007669"/>
    <property type="project" value="TreeGrafter"/>
</dbReference>
<accession>A0A1V9Z4S8</accession>
<proteinExistence type="predicted"/>
<dbReference type="GO" id="GO:0001881">
    <property type="term" value="P:receptor recycling"/>
    <property type="evidence" value="ECO:0007669"/>
    <property type="project" value="TreeGrafter"/>
</dbReference>
<dbReference type="GO" id="GO:0055037">
    <property type="term" value="C:recycling endosome"/>
    <property type="evidence" value="ECO:0007669"/>
    <property type="project" value="TreeGrafter"/>
</dbReference>
<keyword evidence="5" id="KW-1185">Reference proteome</keyword>
<evidence type="ECO:0000313" key="4">
    <source>
        <dbReference type="EMBL" id="OQR92986.1"/>
    </source>
</evidence>
<dbReference type="PROSITE" id="PS50003">
    <property type="entry name" value="PH_DOMAIN"/>
    <property type="match status" value="1"/>
</dbReference>
<dbReference type="InterPro" id="IPR001849">
    <property type="entry name" value="PH_domain"/>
</dbReference>
<dbReference type="SUPFAM" id="SSF50729">
    <property type="entry name" value="PH domain-like"/>
    <property type="match status" value="1"/>
</dbReference>
<evidence type="ECO:0000256" key="2">
    <source>
        <dbReference type="SAM" id="MobiDB-lite"/>
    </source>
</evidence>
<feature type="region of interest" description="Disordered" evidence="2">
    <location>
        <begin position="237"/>
        <end position="256"/>
    </location>
</feature>
<dbReference type="GO" id="GO:0005829">
    <property type="term" value="C:cytosol"/>
    <property type="evidence" value="ECO:0007669"/>
    <property type="project" value="GOC"/>
</dbReference>